<dbReference type="KEGG" id="elut:CKA38_12985"/>
<sequence>MHKSMHAAATKAYREGEFTQEDYQQFVKEYVPYAKKLPDAVRKYCKDSTDPKTVLMICDGYIKVLNAEKKRTEKFEHYGWSKHLKAYCNGLDLMADECEKIKKIVLDAEKKKKTGPKGGPMLIDDKKLKALAEKVDKELAQEIESCIKTAIKSKIDKADSVLPNGYDSIKNYILHIKKKHISRYEGKRKVGDLIGLPEGLLKFAAELGKWRSGTLVKSKDHSSKAKDLSHDIAYVEKLAVALAKDIEQQIGALTVPLPD</sequence>
<dbReference type="EMBL" id="CP023004">
    <property type="protein sequence ID" value="AWI10047.1"/>
    <property type="molecule type" value="Genomic_DNA"/>
</dbReference>
<organism evidence="1 2">
    <name type="scientific">Ereboglobus luteus</name>
    <dbReference type="NCBI Taxonomy" id="1796921"/>
    <lineage>
        <taxon>Bacteria</taxon>
        <taxon>Pseudomonadati</taxon>
        <taxon>Verrucomicrobiota</taxon>
        <taxon>Opitutia</taxon>
        <taxon>Opitutales</taxon>
        <taxon>Opitutaceae</taxon>
        <taxon>Ereboglobus</taxon>
    </lineage>
</organism>
<reference evidence="1 2" key="1">
    <citation type="journal article" date="2018" name="Syst. Appl. Microbiol.">
        <title>Ereboglobus luteus gen. nov. sp. nov. from cockroach guts, and new insights into the oxygen relationship of the genera Opitutus and Didymococcus (Verrucomicrobia: Opitutaceae).</title>
        <authorList>
            <person name="Tegtmeier D."/>
            <person name="Belitz A."/>
            <person name="Radek R."/>
            <person name="Heimerl T."/>
            <person name="Brune A."/>
        </authorList>
    </citation>
    <scope>NUCLEOTIDE SEQUENCE [LARGE SCALE GENOMIC DNA]</scope>
    <source>
        <strain evidence="1 2">Ho45</strain>
    </source>
</reference>
<protein>
    <submittedName>
        <fullName evidence="1">Uncharacterized protein</fullName>
    </submittedName>
</protein>
<accession>A0A2U8E5B5</accession>
<name>A0A2U8E5B5_9BACT</name>
<dbReference type="AlphaFoldDB" id="A0A2U8E5B5"/>
<dbReference type="Proteomes" id="UP000244896">
    <property type="component" value="Chromosome"/>
</dbReference>
<gene>
    <name evidence="1" type="ORF">CKA38_12985</name>
</gene>
<evidence type="ECO:0000313" key="2">
    <source>
        <dbReference type="Proteomes" id="UP000244896"/>
    </source>
</evidence>
<keyword evidence="2" id="KW-1185">Reference proteome</keyword>
<proteinExistence type="predicted"/>
<evidence type="ECO:0000313" key="1">
    <source>
        <dbReference type="EMBL" id="AWI10047.1"/>
    </source>
</evidence>